<dbReference type="Pfam" id="PF01221">
    <property type="entry name" value="Dynein_light"/>
    <property type="match status" value="1"/>
</dbReference>
<evidence type="ECO:0000313" key="2">
    <source>
        <dbReference type="EMBL" id="KAA3678154.1"/>
    </source>
</evidence>
<dbReference type="PANTHER" id="PTHR21301">
    <property type="entry name" value="REVERSE TRANSCRIPTASE"/>
    <property type="match status" value="1"/>
</dbReference>
<dbReference type="GO" id="GO:0030286">
    <property type="term" value="C:dynein complex"/>
    <property type="evidence" value="ECO:0007669"/>
    <property type="project" value="InterPro"/>
</dbReference>
<accession>A0A5J4NRN8</accession>
<dbReference type="PANTHER" id="PTHR21301:SF10">
    <property type="entry name" value="REVERSE TRANSCRIPTASE DOMAIN-CONTAINING PROTEIN"/>
    <property type="match status" value="1"/>
</dbReference>
<dbReference type="Pfam" id="PF00078">
    <property type="entry name" value="RVT_1"/>
    <property type="match status" value="1"/>
</dbReference>
<dbReference type="Pfam" id="PF26215">
    <property type="entry name" value="HTH_animal"/>
    <property type="match status" value="1"/>
</dbReference>
<proteinExistence type="predicted"/>
<dbReference type="SMART" id="SM01375">
    <property type="entry name" value="Dynein_light"/>
    <property type="match status" value="1"/>
</dbReference>
<dbReference type="PROSITE" id="PS50878">
    <property type="entry name" value="RT_POL"/>
    <property type="match status" value="1"/>
</dbReference>
<dbReference type="InterPro" id="IPR037177">
    <property type="entry name" value="DLC_sf"/>
</dbReference>
<dbReference type="Gene3D" id="3.30.740.10">
    <property type="entry name" value="Protein Inhibitor Of Neuronal Nitric Oxide Synthase"/>
    <property type="match status" value="1"/>
</dbReference>
<evidence type="ECO:0000313" key="3">
    <source>
        <dbReference type="Proteomes" id="UP000324629"/>
    </source>
</evidence>
<dbReference type="SUPFAM" id="SSF54648">
    <property type="entry name" value="DLC"/>
    <property type="match status" value="1"/>
</dbReference>
<evidence type="ECO:0000259" key="1">
    <source>
        <dbReference type="PROSITE" id="PS50878"/>
    </source>
</evidence>
<dbReference type="InterPro" id="IPR058912">
    <property type="entry name" value="HTH_animal"/>
</dbReference>
<dbReference type="GO" id="GO:0007017">
    <property type="term" value="P:microtubule-based process"/>
    <property type="evidence" value="ECO:0007669"/>
    <property type="project" value="InterPro"/>
</dbReference>
<reference evidence="2 3" key="1">
    <citation type="journal article" date="2019" name="Gigascience">
        <title>Whole-genome sequence of the oriental lung fluke Paragonimus westermani.</title>
        <authorList>
            <person name="Oey H."/>
            <person name="Zakrzewski M."/>
            <person name="Narain K."/>
            <person name="Devi K.R."/>
            <person name="Agatsuma T."/>
            <person name="Nawaratna S."/>
            <person name="Gobert G.N."/>
            <person name="Jones M.K."/>
            <person name="Ragan M.A."/>
            <person name="McManus D.P."/>
            <person name="Krause L."/>
        </authorList>
    </citation>
    <scope>NUCLEOTIDE SEQUENCE [LARGE SCALE GENOMIC DNA]</scope>
    <source>
        <strain evidence="2 3">IND2009</strain>
    </source>
</reference>
<protein>
    <recommendedName>
        <fullName evidence="1">Reverse transcriptase domain-containing protein</fullName>
    </recommendedName>
</protein>
<dbReference type="AlphaFoldDB" id="A0A5J4NRN8"/>
<dbReference type="CDD" id="cd00304">
    <property type="entry name" value="RT_like"/>
    <property type="match status" value="1"/>
</dbReference>
<name>A0A5J4NRN8_9TREM</name>
<keyword evidence="3" id="KW-1185">Reference proteome</keyword>
<dbReference type="Proteomes" id="UP000324629">
    <property type="component" value="Unassembled WGS sequence"/>
</dbReference>
<organism evidence="2 3">
    <name type="scientific">Paragonimus westermani</name>
    <dbReference type="NCBI Taxonomy" id="34504"/>
    <lineage>
        <taxon>Eukaryota</taxon>
        <taxon>Metazoa</taxon>
        <taxon>Spiralia</taxon>
        <taxon>Lophotrochozoa</taxon>
        <taxon>Platyhelminthes</taxon>
        <taxon>Trematoda</taxon>
        <taxon>Digenea</taxon>
        <taxon>Plagiorchiida</taxon>
        <taxon>Troglotremata</taxon>
        <taxon>Troglotrematidae</taxon>
        <taxon>Paragonimus</taxon>
    </lineage>
</organism>
<gene>
    <name evidence="2" type="ORF">DEA37_0006302</name>
</gene>
<dbReference type="InterPro" id="IPR001372">
    <property type="entry name" value="Dynein_light_chain_typ-1/2"/>
</dbReference>
<feature type="domain" description="Reverse transcriptase" evidence="1">
    <location>
        <begin position="245"/>
        <end position="499"/>
    </location>
</feature>
<dbReference type="EMBL" id="QNGE01001205">
    <property type="protein sequence ID" value="KAA3678154.1"/>
    <property type="molecule type" value="Genomic_DNA"/>
</dbReference>
<comment type="caution">
    <text evidence="2">The sequence shown here is derived from an EMBL/GenBank/DDBJ whole genome shotgun (WGS) entry which is preliminary data.</text>
</comment>
<dbReference type="InterPro" id="IPR000477">
    <property type="entry name" value="RT_dom"/>
</dbReference>
<sequence length="767" mass="87845">MSGRHTKELVQSDMSANMQEFVISACEEAFQLFQMEKDVANYLKNKMRKRYLGCWHCIVGEKFGSGHVRVEYRIAVRVPNHPDVLSEDLMHAQSVGDLKHKMDVLWSMRKTRQLDLEVQFENLYAQLSVLDPTSTLDAEQLKSTLVNSCYQYLRSSPASEQFLTKEHLVAVENLKRNENILISKPDKGAGIVLLNKADYINKIRTILDDQTKFRKMENEKDKTPQIEKAISKSLRCLKQRGIIDSTTFERIRPIGTTIPRLYGLPKIHKIGVPLRPILDMWNSPYHPLAKWLSQILDPVRRKLSTHSLRDSYDLVNAIKDANLTGQSMFSLDVTSLFTNVPLKETIDYLCDYIENSDMDIQIPSVELKQLLYLCTYNVQFKFNEGIYRQKDGVAMGSPLGPLFADIFMAKLENEQLSPAIRQCNFYKRYVDDILCVLDNNVDPTDILATFNSAHQNLQFSLETEMNSQLGFLDVRLRHRADGSIQRAIHRKDTWTDQYIHFNSFVPLASKRNLINCLTRRALRICTEDTIAQELAFIRAIFIQNGYPERFIDRAMQQRRVKDRLHSVEKKAVHIGLPFKGDTLAETITRKLTSAVNRTFYAAKLRVHFTSNPVLCSRLKDKVPISAASFCVYSFTCFYGTSYVGRTTRRLSERIREHHPAWFNSGITKSVCSAILSRLMGSNHAVNVKDAFRPIYRVKAIRSRAVRSRILSAAEAIGIRMYNTPVRPETFRSGSGFALANPHPVGLSRPIVQALSLIQLVLRYCALD</sequence>